<organism evidence="6 7">
    <name type="scientific">Terriglobus roseus</name>
    <dbReference type="NCBI Taxonomy" id="392734"/>
    <lineage>
        <taxon>Bacteria</taxon>
        <taxon>Pseudomonadati</taxon>
        <taxon>Acidobacteriota</taxon>
        <taxon>Terriglobia</taxon>
        <taxon>Terriglobales</taxon>
        <taxon>Acidobacteriaceae</taxon>
        <taxon>Terriglobus</taxon>
    </lineage>
</organism>
<dbReference type="PIRSF" id="PIRSF016020">
    <property type="entry name" value="PHexose_mutarotase"/>
    <property type="match status" value="1"/>
</dbReference>
<evidence type="ECO:0000256" key="2">
    <source>
        <dbReference type="ARBA" id="ARBA00005866"/>
    </source>
</evidence>
<dbReference type="SUPFAM" id="SSF74650">
    <property type="entry name" value="Galactose mutarotase-like"/>
    <property type="match status" value="1"/>
</dbReference>
<dbReference type="CDD" id="cd09020">
    <property type="entry name" value="D-hex-6-P-epi_like"/>
    <property type="match status" value="1"/>
</dbReference>
<dbReference type="PANTHER" id="PTHR11122">
    <property type="entry name" value="APOSPORY-ASSOCIATED PROTEIN C-RELATED"/>
    <property type="match status" value="1"/>
</dbReference>
<dbReference type="GO" id="GO:0030246">
    <property type="term" value="F:carbohydrate binding"/>
    <property type="evidence" value="ECO:0007669"/>
    <property type="project" value="UniProtKB-UniRule"/>
</dbReference>
<keyword evidence="7" id="KW-1185">Reference proteome</keyword>
<dbReference type="Gene3D" id="2.70.98.10">
    <property type="match status" value="1"/>
</dbReference>
<dbReference type="AlphaFoldDB" id="A0A1G7PUV9"/>
<dbReference type="Pfam" id="PF01263">
    <property type="entry name" value="Aldose_epim"/>
    <property type="match status" value="1"/>
</dbReference>
<comment type="catalytic activity">
    <reaction evidence="1">
        <text>alpha-D-glucose 6-phosphate = beta-D-glucose 6-phosphate</text>
        <dbReference type="Rhea" id="RHEA:16249"/>
        <dbReference type="ChEBI" id="CHEBI:58225"/>
        <dbReference type="ChEBI" id="CHEBI:58247"/>
        <dbReference type="EC" id="5.1.3.15"/>
    </reaction>
</comment>
<gene>
    <name evidence="6" type="ORF">SAMN05444167_3635</name>
</gene>
<evidence type="ECO:0000313" key="6">
    <source>
        <dbReference type="EMBL" id="SDF89995.1"/>
    </source>
</evidence>
<dbReference type="InterPro" id="IPR014718">
    <property type="entry name" value="GH-type_carb-bd"/>
</dbReference>
<dbReference type="InterPro" id="IPR008183">
    <property type="entry name" value="Aldose_1/G6P_1-epimerase"/>
</dbReference>
<dbReference type="GO" id="GO:0047938">
    <property type="term" value="F:glucose-6-phosphate 1-epimerase activity"/>
    <property type="evidence" value="ECO:0007669"/>
    <property type="project" value="UniProtKB-UniRule"/>
</dbReference>
<sequence>MPQTIAELNSKFAIRDHITFTEDEPGLPKMRIATAASDATLYLYGAHLTQWTPRGGNPVLYLSPKSPLTAGKPIRGGIPVLFPWFGPRWNASEYDAAHGTTSPMHGFARTTVWTVDRVHLDPTGEVEVTLSLPEDEQAKAFGFPDFHATLEFRIGKELHMTLSVTNRSKEAVPFEEGFHTYFAIGNIHAVRVLGLRGSTYIDKRDNLTRKVQRETELAFSRDVDQLHVNTSEPLILQDPANHRAIHILKTGSHSTVVWNPWTVLTPNFPDLAEDSWEHFACVEVVNAADDRITLEPGATHGMAMAISVTSL</sequence>
<evidence type="ECO:0000256" key="3">
    <source>
        <dbReference type="ARBA" id="ARBA00023235"/>
    </source>
</evidence>
<feature type="active site" evidence="5">
    <location>
        <position position="283"/>
    </location>
</feature>
<evidence type="ECO:0000256" key="1">
    <source>
        <dbReference type="ARBA" id="ARBA00001096"/>
    </source>
</evidence>
<dbReference type="GO" id="GO:0005975">
    <property type="term" value="P:carbohydrate metabolic process"/>
    <property type="evidence" value="ECO:0007669"/>
    <property type="project" value="InterPro"/>
</dbReference>
<accession>A0A1G7PUV9</accession>
<comment type="similarity">
    <text evidence="2 4">Belongs to the glucose-6-phosphate 1-epimerase family.</text>
</comment>
<name>A0A1G7PUV9_9BACT</name>
<evidence type="ECO:0000256" key="4">
    <source>
        <dbReference type="PIRNR" id="PIRNR016020"/>
    </source>
</evidence>
<dbReference type="Proteomes" id="UP000182427">
    <property type="component" value="Chromosome I"/>
</dbReference>
<dbReference type="EMBL" id="LT629690">
    <property type="protein sequence ID" value="SDF89995.1"/>
    <property type="molecule type" value="Genomic_DNA"/>
</dbReference>
<reference evidence="6 7" key="1">
    <citation type="submission" date="2016-10" db="EMBL/GenBank/DDBJ databases">
        <authorList>
            <person name="de Groot N.N."/>
        </authorList>
    </citation>
    <scope>NUCLEOTIDE SEQUENCE [LARGE SCALE GENOMIC DNA]</scope>
    <source>
        <strain evidence="6 7">GAS232</strain>
    </source>
</reference>
<keyword evidence="3 4" id="KW-0413">Isomerase</keyword>
<dbReference type="RefSeq" id="WP_083346396.1">
    <property type="nucleotide sequence ID" value="NZ_LT629690.1"/>
</dbReference>
<dbReference type="InterPro" id="IPR011013">
    <property type="entry name" value="Gal_mutarotase_sf_dom"/>
</dbReference>
<dbReference type="InterPro" id="IPR025532">
    <property type="entry name" value="G6P_1-epimerase"/>
</dbReference>
<evidence type="ECO:0000256" key="5">
    <source>
        <dbReference type="PIRSR" id="PIRSR016020-1"/>
    </source>
</evidence>
<dbReference type="PANTHER" id="PTHR11122:SF13">
    <property type="entry name" value="GLUCOSE-6-PHOSPHATE 1-EPIMERASE"/>
    <property type="match status" value="1"/>
</dbReference>
<proteinExistence type="inferred from homology"/>
<evidence type="ECO:0000313" key="7">
    <source>
        <dbReference type="Proteomes" id="UP000182427"/>
    </source>
</evidence>
<dbReference type="EC" id="5.1.3.15" evidence="4"/>
<dbReference type="OrthoDB" id="9790727at2"/>
<protein>
    <recommendedName>
        <fullName evidence="4">Putative glucose-6-phosphate 1-epimerase</fullName>
        <ecNumber evidence="4">5.1.3.15</ecNumber>
    </recommendedName>
</protein>
<feature type="active site" evidence="5">
    <location>
        <position position="179"/>
    </location>
</feature>